<keyword evidence="3" id="KW-0378">Hydrolase</keyword>
<organism evidence="3 4">
    <name type="scientific">Pseudobutyrivibrio ruminis</name>
    <dbReference type="NCBI Taxonomy" id="46206"/>
    <lineage>
        <taxon>Bacteria</taxon>
        <taxon>Bacillati</taxon>
        <taxon>Bacillota</taxon>
        <taxon>Clostridia</taxon>
        <taxon>Lachnospirales</taxon>
        <taxon>Lachnospiraceae</taxon>
        <taxon>Pseudobutyrivibrio</taxon>
    </lineage>
</organism>
<evidence type="ECO:0000259" key="1">
    <source>
        <dbReference type="Pfam" id="PF01890"/>
    </source>
</evidence>
<dbReference type="PANTHER" id="PTHR37477:SF1">
    <property type="entry name" value="COBALT-PRECORRIN-5A HYDROLASE"/>
    <property type="match status" value="1"/>
</dbReference>
<protein>
    <submittedName>
        <fullName evidence="3">Cobalt-precorrin 5A hydrolase</fullName>
    </submittedName>
</protein>
<dbReference type="InterPro" id="IPR038029">
    <property type="entry name" value="GbiG_N_sf"/>
</dbReference>
<dbReference type="GO" id="GO:0016787">
    <property type="term" value="F:hydrolase activity"/>
    <property type="evidence" value="ECO:0007669"/>
    <property type="project" value="UniProtKB-KW"/>
</dbReference>
<gene>
    <name evidence="3" type="ORF">SAMN02910377_00731</name>
</gene>
<dbReference type="InterPro" id="IPR052553">
    <property type="entry name" value="CbiG_hydrolase"/>
</dbReference>
<dbReference type="RefSeq" id="WP_074789283.1">
    <property type="nucleotide sequence ID" value="NZ_FNZX01000004.1"/>
</dbReference>
<evidence type="ECO:0000313" key="3">
    <source>
        <dbReference type="EMBL" id="SEK36259.1"/>
    </source>
</evidence>
<dbReference type="InterPro" id="IPR036518">
    <property type="entry name" value="CobE/GbiG_C_sf"/>
</dbReference>
<feature type="domain" description="CobE/GbiG C-terminal" evidence="1">
    <location>
        <begin position="205"/>
        <end position="324"/>
    </location>
</feature>
<name>A0A1H7GDN8_9FIRM</name>
<evidence type="ECO:0000313" key="4">
    <source>
        <dbReference type="Proteomes" id="UP000182321"/>
    </source>
</evidence>
<dbReference type="Pfam" id="PF11760">
    <property type="entry name" value="CbiG_N"/>
    <property type="match status" value="1"/>
</dbReference>
<keyword evidence="4" id="KW-1185">Reference proteome</keyword>
<evidence type="ECO:0000259" key="2">
    <source>
        <dbReference type="Pfam" id="PF11760"/>
    </source>
</evidence>
<dbReference type="InterPro" id="IPR021744">
    <property type="entry name" value="CbiG_N"/>
</dbReference>
<dbReference type="Gene3D" id="3.40.50.11220">
    <property type="match status" value="1"/>
</dbReference>
<dbReference type="Gene3D" id="3.30.420.180">
    <property type="entry name" value="CobE/GbiG C-terminal domain"/>
    <property type="match status" value="1"/>
</dbReference>
<dbReference type="Pfam" id="PF01890">
    <property type="entry name" value="CbiG_C"/>
    <property type="match status" value="1"/>
</dbReference>
<dbReference type="Proteomes" id="UP000182321">
    <property type="component" value="Unassembled WGS sequence"/>
</dbReference>
<dbReference type="InterPro" id="IPR002750">
    <property type="entry name" value="CobE/GbiG_C"/>
</dbReference>
<dbReference type="SUPFAM" id="SSF159672">
    <property type="entry name" value="CbiG N-terminal domain-like"/>
    <property type="match status" value="1"/>
</dbReference>
<proteinExistence type="predicted"/>
<feature type="domain" description="Cobalamin synthesis G N-terminal" evidence="2">
    <location>
        <begin position="43"/>
        <end position="123"/>
    </location>
</feature>
<accession>A0A1H7GDN8</accession>
<dbReference type="EMBL" id="FNZX01000004">
    <property type="protein sequence ID" value="SEK36259.1"/>
    <property type="molecule type" value="Genomic_DNA"/>
</dbReference>
<dbReference type="PANTHER" id="PTHR37477">
    <property type="entry name" value="COBALT-PRECORRIN-5A HYDROLASE"/>
    <property type="match status" value="1"/>
</dbReference>
<dbReference type="AlphaFoldDB" id="A0A1H7GDN8"/>
<dbReference type="SUPFAM" id="SSF159664">
    <property type="entry name" value="CobE/GbiG C-terminal domain-like"/>
    <property type="match status" value="1"/>
</dbReference>
<sequence length="333" mass="36159">MKARIIGVTYFTNNGKSISEKLKSGCKDLIIEEKPEDIDLSVWTKEAFECHVPLVFICAAGIAVRTIAPFVTSKLSDSPVIVIDELGKNVIPILSGHYGGANDIANTLAKALNAGLIITTATDINNVFAIDVFARDNGFKIINKDGIKDISKKVLNGGKISIKTKIDNNIVGQVPKEVEIIEKGKADVTISDEASTGFTLIPKRLVLGMGCKKGKSFKELLTYVTCEYSIEYLRENLYAIATIDVKENEVGLIKLAQFFGAKFLTYTSKELEQIKGDFPDSEFVKDTVGVSNVCERAAVLGAGLSTRDLLLEKTADNGITLAAAIRKTIDLKF</sequence>
<reference evidence="4" key="1">
    <citation type="submission" date="2016-10" db="EMBL/GenBank/DDBJ databases">
        <authorList>
            <person name="Varghese N."/>
        </authorList>
    </citation>
    <scope>NUCLEOTIDE SEQUENCE [LARGE SCALE GENOMIC DNA]</scope>
    <source>
        <strain evidence="4">ACV-9</strain>
    </source>
</reference>
<dbReference type="GO" id="GO:0009236">
    <property type="term" value="P:cobalamin biosynthetic process"/>
    <property type="evidence" value="ECO:0007669"/>
    <property type="project" value="InterPro"/>
</dbReference>